<comment type="caution">
    <text evidence="1">The sequence shown here is derived from an EMBL/GenBank/DDBJ whole genome shotgun (WGS) entry which is preliminary data.</text>
</comment>
<organism evidence="1 2">
    <name type="scientific">Chionoecetes opilio</name>
    <name type="common">Atlantic snow crab</name>
    <name type="synonym">Cancer opilio</name>
    <dbReference type="NCBI Taxonomy" id="41210"/>
    <lineage>
        <taxon>Eukaryota</taxon>
        <taxon>Metazoa</taxon>
        <taxon>Ecdysozoa</taxon>
        <taxon>Arthropoda</taxon>
        <taxon>Crustacea</taxon>
        <taxon>Multicrustacea</taxon>
        <taxon>Malacostraca</taxon>
        <taxon>Eumalacostraca</taxon>
        <taxon>Eucarida</taxon>
        <taxon>Decapoda</taxon>
        <taxon>Pleocyemata</taxon>
        <taxon>Brachyura</taxon>
        <taxon>Eubrachyura</taxon>
        <taxon>Majoidea</taxon>
        <taxon>Majidae</taxon>
        <taxon>Chionoecetes</taxon>
    </lineage>
</organism>
<sequence length="259" mass="29194">MDLCPPARRYVDKVHLVYQWIPPRLPQALGVLAGRVNTTFRVSSDPWAAHRALYIPRPHPVLSGQYSCTVSTFEDEDTRVAHFLVWKAPKRVELKYWRPSEHLVNITCHIAGAAPRPKFTLFTHEINGTNRQEVSVRGQAGQRVEGLWQDEVWGLIVWAETPPETVVGCTLLLPGTKQTHTTTRAYYPEQHLPHLGNTQQHKARPHTHLPCLLDLPILTTTTTEAATVRGDDAPRHWANGSLASPGAATSFFERDIWSE</sequence>
<dbReference type="PANTHER" id="PTHR21261:SF2">
    <property type="entry name" value="GH04238P-RELATED"/>
    <property type="match status" value="1"/>
</dbReference>
<dbReference type="PANTHER" id="PTHR21261">
    <property type="entry name" value="BEAT PROTEIN"/>
    <property type="match status" value="1"/>
</dbReference>
<accession>A0A8J4YU59</accession>
<evidence type="ECO:0000313" key="1">
    <source>
        <dbReference type="EMBL" id="KAG0727094.1"/>
    </source>
</evidence>
<reference evidence="1" key="1">
    <citation type="submission" date="2020-07" db="EMBL/GenBank/DDBJ databases">
        <title>The High-quality genome of the commercially important snow crab, Chionoecetes opilio.</title>
        <authorList>
            <person name="Jeong J.-H."/>
            <person name="Ryu S."/>
        </authorList>
    </citation>
    <scope>NUCLEOTIDE SEQUENCE</scope>
    <source>
        <strain evidence="1">MADBK_172401_WGS</strain>
        <tissue evidence="1">Digestive gland</tissue>
    </source>
</reference>
<protein>
    <submittedName>
        <fullName evidence="1">Uncharacterized protein</fullName>
    </submittedName>
</protein>
<proteinExistence type="predicted"/>
<evidence type="ECO:0000313" key="2">
    <source>
        <dbReference type="Proteomes" id="UP000770661"/>
    </source>
</evidence>
<keyword evidence="2" id="KW-1185">Reference proteome</keyword>
<gene>
    <name evidence="1" type="ORF">GWK47_035362</name>
</gene>
<name>A0A8J4YU59_CHIOP</name>
<dbReference type="AlphaFoldDB" id="A0A8J4YU59"/>
<dbReference type="OrthoDB" id="6478865at2759"/>
<dbReference type="Proteomes" id="UP000770661">
    <property type="component" value="Unassembled WGS sequence"/>
</dbReference>
<dbReference type="EMBL" id="JACEEZ010003716">
    <property type="protein sequence ID" value="KAG0727094.1"/>
    <property type="molecule type" value="Genomic_DNA"/>
</dbReference>